<dbReference type="Proteomes" id="UP000621454">
    <property type="component" value="Unassembled WGS sequence"/>
</dbReference>
<keyword evidence="2" id="KW-1185">Reference proteome</keyword>
<evidence type="ECO:0000313" key="2">
    <source>
        <dbReference type="Proteomes" id="UP000621454"/>
    </source>
</evidence>
<protein>
    <submittedName>
        <fullName evidence="1">Uncharacterized protein</fullName>
    </submittedName>
</protein>
<gene>
    <name evidence="1" type="ORF">GCM10011489_29280</name>
</gene>
<reference evidence="1" key="1">
    <citation type="journal article" date="2014" name="Int. J. Syst. Evol. Microbiol.">
        <title>Complete genome sequence of Corynebacterium casei LMG S-19264T (=DSM 44701T), isolated from a smear-ripened cheese.</title>
        <authorList>
            <consortium name="US DOE Joint Genome Institute (JGI-PGF)"/>
            <person name="Walter F."/>
            <person name="Albersmeier A."/>
            <person name="Kalinowski J."/>
            <person name="Ruckert C."/>
        </authorList>
    </citation>
    <scope>NUCLEOTIDE SEQUENCE</scope>
    <source>
        <strain evidence="1">CGMCC 1.12827</strain>
    </source>
</reference>
<sequence>MMKIEDLLAARASAFPAHLRLETDPLSEDDVLQEAQILDVRFAALIGVVGVLFELRQALQLQEASTAVLVARGVRALEWSADTPSSPHTAWSVIGSTPRVQTEGVAGGGFGLHLSLHRHGTAHLEAEHCEFYVVDVPGLPSVPPDYTEIDLRHLDGQVANWDSPCEIVGASRVSAHQ</sequence>
<dbReference type="AlphaFoldDB" id="A0A916WYI3"/>
<organism evidence="1 2">
    <name type="scientific">Gordonia jinhuaensis</name>
    <dbReference type="NCBI Taxonomy" id="1517702"/>
    <lineage>
        <taxon>Bacteria</taxon>
        <taxon>Bacillati</taxon>
        <taxon>Actinomycetota</taxon>
        <taxon>Actinomycetes</taxon>
        <taxon>Mycobacteriales</taxon>
        <taxon>Gordoniaceae</taxon>
        <taxon>Gordonia</taxon>
    </lineage>
</organism>
<dbReference type="EMBL" id="BMGC01000024">
    <property type="protein sequence ID" value="GGB39793.1"/>
    <property type="molecule type" value="Genomic_DNA"/>
</dbReference>
<comment type="caution">
    <text evidence="1">The sequence shown here is derived from an EMBL/GenBank/DDBJ whole genome shotgun (WGS) entry which is preliminary data.</text>
</comment>
<evidence type="ECO:0000313" key="1">
    <source>
        <dbReference type="EMBL" id="GGB39793.1"/>
    </source>
</evidence>
<reference evidence="1" key="2">
    <citation type="submission" date="2020-09" db="EMBL/GenBank/DDBJ databases">
        <authorList>
            <person name="Sun Q."/>
            <person name="Zhou Y."/>
        </authorList>
    </citation>
    <scope>NUCLEOTIDE SEQUENCE</scope>
    <source>
        <strain evidence="1">CGMCC 1.12827</strain>
    </source>
</reference>
<name>A0A916WYI3_9ACTN</name>
<accession>A0A916WYI3</accession>
<proteinExistence type="predicted"/>